<dbReference type="EMBL" id="VBOR01000089">
    <property type="protein sequence ID" value="TMQ48044.1"/>
    <property type="molecule type" value="Genomic_DNA"/>
</dbReference>
<evidence type="ECO:0000313" key="3">
    <source>
        <dbReference type="EMBL" id="TMQ48044.1"/>
    </source>
</evidence>
<sequence length="225" mass="25481">MSRNHAVLTALAFLASVLLPAAASAKDSSYGFDTDRDRFGWAIMSGGNSTTSDVEDQEALDKLKEEYGGDDFLFLREGDDRYVIRDRALIERAQRAVKPVNEAGRELGEAVSEQVHLALGTSKDARERARLGRSIGRLSREIARAARRGDDTEDLERDRDKLQRQLDDMEESSRDQRVTVREKTKTKTRSEEASRHLKQATHHLQDTMHDILHDAKARHLAEPMR</sequence>
<gene>
    <name evidence="3" type="ORF">E6K71_08325</name>
</gene>
<evidence type="ECO:0000256" key="1">
    <source>
        <dbReference type="SAM" id="MobiDB-lite"/>
    </source>
</evidence>
<evidence type="ECO:0000313" key="4">
    <source>
        <dbReference type="Proteomes" id="UP000316292"/>
    </source>
</evidence>
<keyword evidence="2" id="KW-0732">Signal</keyword>
<feature type="signal peptide" evidence="2">
    <location>
        <begin position="1"/>
        <end position="25"/>
    </location>
</feature>
<feature type="region of interest" description="Disordered" evidence="1">
    <location>
        <begin position="145"/>
        <end position="198"/>
    </location>
</feature>
<feature type="chain" id="PRO_5022168141" description="DUF5667 domain-containing protein" evidence="2">
    <location>
        <begin position="26"/>
        <end position="225"/>
    </location>
</feature>
<feature type="compositionally biased region" description="Basic and acidic residues" evidence="1">
    <location>
        <begin position="145"/>
        <end position="195"/>
    </location>
</feature>
<protein>
    <recommendedName>
        <fullName evidence="5">DUF5667 domain-containing protein</fullName>
    </recommendedName>
</protein>
<evidence type="ECO:0008006" key="5">
    <source>
        <dbReference type="Google" id="ProtNLM"/>
    </source>
</evidence>
<evidence type="ECO:0000256" key="2">
    <source>
        <dbReference type="SAM" id="SignalP"/>
    </source>
</evidence>
<proteinExistence type="predicted"/>
<name>A0A538S9I7_UNCEI</name>
<dbReference type="AlphaFoldDB" id="A0A538S9I7"/>
<comment type="caution">
    <text evidence="3">The sequence shown here is derived from an EMBL/GenBank/DDBJ whole genome shotgun (WGS) entry which is preliminary data.</text>
</comment>
<dbReference type="Proteomes" id="UP000316292">
    <property type="component" value="Unassembled WGS sequence"/>
</dbReference>
<reference evidence="3 4" key="1">
    <citation type="journal article" date="2019" name="Nat. Microbiol.">
        <title>Mediterranean grassland soil C-N compound turnover is dependent on rainfall and depth, and is mediated by genomically divergent microorganisms.</title>
        <authorList>
            <person name="Diamond S."/>
            <person name="Andeer P.F."/>
            <person name="Li Z."/>
            <person name="Crits-Christoph A."/>
            <person name="Burstein D."/>
            <person name="Anantharaman K."/>
            <person name="Lane K.R."/>
            <person name="Thomas B.C."/>
            <person name="Pan C."/>
            <person name="Northen T.R."/>
            <person name="Banfield J.F."/>
        </authorList>
    </citation>
    <scope>NUCLEOTIDE SEQUENCE [LARGE SCALE GENOMIC DNA]</scope>
    <source>
        <strain evidence="3">WS_1</strain>
    </source>
</reference>
<organism evidence="3 4">
    <name type="scientific">Eiseniibacteriota bacterium</name>
    <dbReference type="NCBI Taxonomy" id="2212470"/>
    <lineage>
        <taxon>Bacteria</taxon>
        <taxon>Candidatus Eiseniibacteriota</taxon>
    </lineage>
</organism>
<accession>A0A538S9I7</accession>